<keyword evidence="3" id="KW-1185">Reference proteome</keyword>
<protein>
    <recommendedName>
        <fullName evidence="4">Ricin B lectin domain-containing protein</fullName>
    </recommendedName>
</protein>
<evidence type="ECO:0000256" key="1">
    <source>
        <dbReference type="SAM" id="SignalP"/>
    </source>
</evidence>
<dbReference type="Proteomes" id="UP000193144">
    <property type="component" value="Unassembled WGS sequence"/>
</dbReference>
<accession>A0A1Y1ZGC5</accession>
<gene>
    <name evidence="2" type="ORF">BCR34DRAFT_568667</name>
</gene>
<evidence type="ECO:0008006" key="4">
    <source>
        <dbReference type="Google" id="ProtNLM"/>
    </source>
</evidence>
<reference evidence="2 3" key="1">
    <citation type="submission" date="2016-07" db="EMBL/GenBank/DDBJ databases">
        <title>Pervasive Adenine N6-methylation of Active Genes in Fungi.</title>
        <authorList>
            <consortium name="DOE Joint Genome Institute"/>
            <person name="Mondo S.J."/>
            <person name="Dannebaum R.O."/>
            <person name="Kuo R.C."/>
            <person name="Labutti K."/>
            <person name="Haridas S."/>
            <person name="Kuo A."/>
            <person name="Salamov A."/>
            <person name="Ahrendt S.R."/>
            <person name="Lipzen A."/>
            <person name="Sullivan W."/>
            <person name="Andreopoulos W.B."/>
            <person name="Clum A."/>
            <person name="Lindquist E."/>
            <person name="Daum C."/>
            <person name="Ramamoorthy G.K."/>
            <person name="Gryganskyi A."/>
            <person name="Culley D."/>
            <person name="Magnuson J.K."/>
            <person name="James T.Y."/>
            <person name="O'Malley M.A."/>
            <person name="Stajich J.E."/>
            <person name="Spatafora J.W."/>
            <person name="Visel A."/>
            <person name="Grigoriev I.V."/>
        </authorList>
    </citation>
    <scope>NUCLEOTIDE SEQUENCE [LARGE SCALE GENOMIC DNA]</scope>
    <source>
        <strain evidence="2 3">CBS 115471</strain>
    </source>
</reference>
<keyword evidence="1" id="KW-0732">Signal</keyword>
<sequence length="180" mass="18893">MKSIFITAAALCSFASAAPAWMAPPPSGTQLYSLQSKSSTAAVNNQWLSLKTGASTYSLASASSAAAKFWVDLYKPTGTYAVHNADDTRQIALRGPDGTLLTLVDITNPSTDNIPSGQLMEWATFTMDANVLGVKDGSTLTNRTFVAISGSGGYTVALYDGASTVTQNIVPITLNWVKTT</sequence>
<evidence type="ECO:0000313" key="2">
    <source>
        <dbReference type="EMBL" id="ORY09306.1"/>
    </source>
</evidence>
<comment type="caution">
    <text evidence="2">The sequence shown here is derived from an EMBL/GenBank/DDBJ whole genome shotgun (WGS) entry which is preliminary data.</text>
</comment>
<dbReference type="EMBL" id="MCFA01000088">
    <property type="protein sequence ID" value="ORY09306.1"/>
    <property type="molecule type" value="Genomic_DNA"/>
</dbReference>
<feature type="chain" id="PRO_5012033608" description="Ricin B lectin domain-containing protein" evidence="1">
    <location>
        <begin position="18"/>
        <end position="180"/>
    </location>
</feature>
<organism evidence="2 3">
    <name type="scientific">Clohesyomyces aquaticus</name>
    <dbReference type="NCBI Taxonomy" id="1231657"/>
    <lineage>
        <taxon>Eukaryota</taxon>
        <taxon>Fungi</taxon>
        <taxon>Dikarya</taxon>
        <taxon>Ascomycota</taxon>
        <taxon>Pezizomycotina</taxon>
        <taxon>Dothideomycetes</taxon>
        <taxon>Pleosporomycetidae</taxon>
        <taxon>Pleosporales</taxon>
        <taxon>Lindgomycetaceae</taxon>
        <taxon>Clohesyomyces</taxon>
    </lineage>
</organism>
<dbReference type="AlphaFoldDB" id="A0A1Y1ZGC5"/>
<feature type="signal peptide" evidence="1">
    <location>
        <begin position="1"/>
        <end position="17"/>
    </location>
</feature>
<proteinExistence type="predicted"/>
<name>A0A1Y1ZGC5_9PLEO</name>
<evidence type="ECO:0000313" key="3">
    <source>
        <dbReference type="Proteomes" id="UP000193144"/>
    </source>
</evidence>
<dbReference type="OrthoDB" id="5199481at2759"/>